<reference evidence="1" key="1">
    <citation type="submission" date="2014-11" db="EMBL/GenBank/DDBJ databases">
        <authorList>
            <person name="Amaro Gonzalez C."/>
        </authorList>
    </citation>
    <scope>NUCLEOTIDE SEQUENCE</scope>
</reference>
<protein>
    <submittedName>
        <fullName evidence="1">Uncharacterized protein</fullName>
    </submittedName>
</protein>
<dbReference type="EMBL" id="GBXM01054706">
    <property type="protein sequence ID" value="JAH53871.1"/>
    <property type="molecule type" value="Transcribed_RNA"/>
</dbReference>
<dbReference type="AlphaFoldDB" id="A0A0E9TJW3"/>
<evidence type="ECO:0000313" key="1">
    <source>
        <dbReference type="EMBL" id="JAH53871.1"/>
    </source>
</evidence>
<name>A0A0E9TJW3_ANGAN</name>
<reference evidence="1" key="2">
    <citation type="journal article" date="2015" name="Fish Shellfish Immunol.">
        <title>Early steps in the European eel (Anguilla anguilla)-Vibrio vulnificus interaction in the gills: Role of the RtxA13 toxin.</title>
        <authorList>
            <person name="Callol A."/>
            <person name="Pajuelo D."/>
            <person name="Ebbesson L."/>
            <person name="Teles M."/>
            <person name="MacKenzie S."/>
            <person name="Amaro C."/>
        </authorList>
    </citation>
    <scope>NUCLEOTIDE SEQUENCE</scope>
</reference>
<proteinExistence type="predicted"/>
<sequence length="34" mass="3746">MSSSMNGFSVIAVQKVVQVNKWKGLPTRAGIFHK</sequence>
<dbReference type="EMBL" id="GBXM01045925">
    <property type="protein sequence ID" value="JAH62652.1"/>
    <property type="molecule type" value="Transcribed_RNA"/>
</dbReference>
<organism evidence="1">
    <name type="scientific">Anguilla anguilla</name>
    <name type="common">European freshwater eel</name>
    <name type="synonym">Muraena anguilla</name>
    <dbReference type="NCBI Taxonomy" id="7936"/>
    <lineage>
        <taxon>Eukaryota</taxon>
        <taxon>Metazoa</taxon>
        <taxon>Chordata</taxon>
        <taxon>Craniata</taxon>
        <taxon>Vertebrata</taxon>
        <taxon>Euteleostomi</taxon>
        <taxon>Actinopterygii</taxon>
        <taxon>Neopterygii</taxon>
        <taxon>Teleostei</taxon>
        <taxon>Anguilliformes</taxon>
        <taxon>Anguillidae</taxon>
        <taxon>Anguilla</taxon>
    </lineage>
</organism>
<accession>A0A0E9TJW3</accession>